<keyword evidence="1" id="KW-0472">Membrane</keyword>
<accession>A0A7W5GE10</accession>
<dbReference type="EMBL" id="JACHXY010000001">
    <property type="protein sequence ID" value="MBB3157044.1"/>
    <property type="molecule type" value="Genomic_DNA"/>
</dbReference>
<feature type="transmembrane region" description="Helical" evidence="1">
    <location>
        <begin position="154"/>
        <end position="176"/>
    </location>
</feature>
<evidence type="ECO:0000256" key="1">
    <source>
        <dbReference type="SAM" id="Phobius"/>
    </source>
</evidence>
<keyword evidence="2" id="KW-0732">Signal</keyword>
<organism evidence="3 4">
    <name type="scientific">Microbacterium proteolyticum</name>
    <dbReference type="NCBI Taxonomy" id="1572644"/>
    <lineage>
        <taxon>Bacteria</taxon>
        <taxon>Bacillati</taxon>
        <taxon>Actinomycetota</taxon>
        <taxon>Actinomycetes</taxon>
        <taxon>Micrococcales</taxon>
        <taxon>Microbacteriaceae</taxon>
        <taxon>Microbacterium</taxon>
    </lineage>
</organism>
<gene>
    <name evidence="3" type="ORF">FHS07_000728</name>
</gene>
<evidence type="ECO:0000256" key="2">
    <source>
        <dbReference type="SAM" id="SignalP"/>
    </source>
</evidence>
<feature type="chain" id="PRO_5030623510" description="LPXTG-motif cell wall anchor domain-containing protein" evidence="2">
    <location>
        <begin position="28"/>
        <end position="184"/>
    </location>
</feature>
<proteinExistence type="predicted"/>
<reference evidence="3 4" key="1">
    <citation type="submission" date="2020-08" db="EMBL/GenBank/DDBJ databases">
        <title>Genomic Encyclopedia of Type Strains, Phase III (KMG-III): the genomes of soil and plant-associated and newly described type strains.</title>
        <authorList>
            <person name="Whitman W."/>
        </authorList>
    </citation>
    <scope>NUCLEOTIDE SEQUENCE [LARGE SCALE GENOMIC DNA]</scope>
    <source>
        <strain evidence="3 4">CECT 8356</strain>
    </source>
</reference>
<keyword evidence="1" id="KW-0812">Transmembrane</keyword>
<dbReference type="AlphaFoldDB" id="A0A7W5GE10"/>
<dbReference type="RefSeq" id="WP_183418523.1">
    <property type="nucleotide sequence ID" value="NZ_JACHXY010000001.1"/>
</dbReference>
<keyword evidence="1" id="KW-1133">Transmembrane helix</keyword>
<comment type="caution">
    <text evidence="3">The sequence shown here is derived from an EMBL/GenBank/DDBJ whole genome shotgun (WGS) entry which is preliminary data.</text>
</comment>
<evidence type="ECO:0008006" key="5">
    <source>
        <dbReference type="Google" id="ProtNLM"/>
    </source>
</evidence>
<evidence type="ECO:0000313" key="4">
    <source>
        <dbReference type="Proteomes" id="UP000543579"/>
    </source>
</evidence>
<dbReference type="Proteomes" id="UP000543579">
    <property type="component" value="Unassembled WGS sequence"/>
</dbReference>
<name>A0A7W5GE10_9MICO</name>
<evidence type="ECO:0000313" key="3">
    <source>
        <dbReference type="EMBL" id="MBB3157044.1"/>
    </source>
</evidence>
<feature type="signal peptide" evidence="2">
    <location>
        <begin position="1"/>
        <end position="27"/>
    </location>
</feature>
<protein>
    <recommendedName>
        <fullName evidence="5">LPXTG-motif cell wall anchor domain-containing protein</fullName>
    </recommendedName>
</protein>
<sequence length="184" mass="18126">MKTKIVRAVVALSLAAAALMAPTAANAYTDPAVISVSPSVAAPGGVATFTTDRAAYQGDEEIIISVTGGAAKGITLASVATETNDSLRSRAVNGYLKTPVRFPSNAKGVYSFTFTGATSGVVLHSSVTVTPAGSSTAPAKGGLAVTGFDSGNSAGLWVAGGALVLAGGAVAVGAVVRRRRSARS</sequence>